<protein>
    <submittedName>
        <fullName evidence="3">Addiction module antidote protein, HigA family</fullName>
    </submittedName>
</protein>
<dbReference type="GO" id="GO:0003677">
    <property type="term" value="F:DNA binding"/>
    <property type="evidence" value="ECO:0007669"/>
    <property type="project" value="UniProtKB-KW"/>
</dbReference>
<name>A0A2W4QMN9_9GAMM</name>
<proteinExistence type="predicted"/>
<dbReference type="PANTHER" id="PTHR36924">
    <property type="entry name" value="ANTITOXIN HIGA-1"/>
    <property type="match status" value="1"/>
</dbReference>
<dbReference type="CDD" id="cd00093">
    <property type="entry name" value="HTH_XRE"/>
    <property type="match status" value="1"/>
</dbReference>
<dbReference type="SUPFAM" id="SSF47413">
    <property type="entry name" value="lambda repressor-like DNA-binding domains"/>
    <property type="match status" value="1"/>
</dbReference>
<feature type="domain" description="HTH cro/C1-type" evidence="2">
    <location>
        <begin position="29"/>
        <end position="70"/>
    </location>
</feature>
<evidence type="ECO:0000313" key="4">
    <source>
        <dbReference type="Proteomes" id="UP000249396"/>
    </source>
</evidence>
<sequence>MLPSHRIATHPGVILQEEFLEPMGQTPLALAKHIGLSEQTIEEIVCGKTGILPETAWLLAQSLGTTPEFWLNLQANYDLSANRPHRQIARFAPNTPVNPTR</sequence>
<evidence type="ECO:0000256" key="1">
    <source>
        <dbReference type="ARBA" id="ARBA00023125"/>
    </source>
</evidence>
<organism evidence="3 4">
    <name type="scientific">Candidatus Methylumidiphilus alinenensis</name>
    <dbReference type="NCBI Taxonomy" id="2202197"/>
    <lineage>
        <taxon>Bacteria</taxon>
        <taxon>Pseudomonadati</taxon>
        <taxon>Pseudomonadota</taxon>
        <taxon>Gammaproteobacteria</taxon>
        <taxon>Methylococcales</taxon>
        <taxon>Candidatus Methylumidiphilus</taxon>
    </lineage>
</organism>
<comment type="caution">
    <text evidence="3">The sequence shown here is derived from an EMBL/GenBank/DDBJ whole genome shotgun (WGS) entry which is preliminary data.</text>
</comment>
<dbReference type="NCBIfam" id="TIGR02607">
    <property type="entry name" value="antidote_HigA"/>
    <property type="match status" value="1"/>
</dbReference>
<reference evidence="3 4" key="1">
    <citation type="journal article" date="2018" name="Aquat. Microb. Ecol.">
        <title>Gammaproteobacterial methanotrophs dominate.</title>
        <authorList>
            <person name="Rissanen A.J."/>
            <person name="Saarenheimo J."/>
            <person name="Tiirola M."/>
            <person name="Peura S."/>
            <person name="Aalto S.L."/>
            <person name="Karvinen A."/>
            <person name="Nykanen H."/>
        </authorList>
    </citation>
    <scope>NUCLEOTIDE SEQUENCE [LARGE SCALE GENOMIC DNA]</scope>
    <source>
        <strain evidence="3">AMbin10</strain>
    </source>
</reference>
<dbReference type="InterPro" id="IPR001387">
    <property type="entry name" value="Cro/C1-type_HTH"/>
</dbReference>
<dbReference type="AlphaFoldDB" id="A0A2W4QMN9"/>
<dbReference type="InterPro" id="IPR013430">
    <property type="entry name" value="Toxin_antidote_HigA"/>
</dbReference>
<gene>
    <name evidence="3" type="primary">higA</name>
    <name evidence="3" type="ORF">DM484_22730</name>
</gene>
<dbReference type="PANTHER" id="PTHR36924:SF1">
    <property type="entry name" value="ANTITOXIN HIGA-1"/>
    <property type="match status" value="1"/>
</dbReference>
<evidence type="ECO:0000259" key="2">
    <source>
        <dbReference type="PROSITE" id="PS50943"/>
    </source>
</evidence>
<accession>A0A2W4QMN9</accession>
<evidence type="ECO:0000313" key="3">
    <source>
        <dbReference type="EMBL" id="PZN73415.1"/>
    </source>
</evidence>
<dbReference type="PROSITE" id="PS50943">
    <property type="entry name" value="HTH_CROC1"/>
    <property type="match status" value="1"/>
</dbReference>
<dbReference type="Proteomes" id="UP000249396">
    <property type="component" value="Unassembled WGS sequence"/>
</dbReference>
<dbReference type="EMBL" id="QJPH01000457">
    <property type="protein sequence ID" value="PZN73415.1"/>
    <property type="molecule type" value="Genomic_DNA"/>
</dbReference>
<dbReference type="InterPro" id="IPR010982">
    <property type="entry name" value="Lambda_DNA-bd_dom_sf"/>
</dbReference>
<dbReference type="Gene3D" id="1.10.260.40">
    <property type="entry name" value="lambda repressor-like DNA-binding domains"/>
    <property type="match status" value="1"/>
</dbReference>
<keyword evidence="1" id="KW-0238">DNA-binding</keyword>